<evidence type="ECO:0000313" key="2">
    <source>
        <dbReference type="Proteomes" id="UP000712281"/>
    </source>
</evidence>
<dbReference type="AlphaFoldDB" id="A0A8S9G960"/>
<name>A0A8S9G960_BRACR</name>
<gene>
    <name evidence="1" type="ORF">F2Q68_00032416</name>
</gene>
<proteinExistence type="predicted"/>
<comment type="caution">
    <text evidence="1">The sequence shown here is derived from an EMBL/GenBank/DDBJ whole genome shotgun (WGS) entry which is preliminary data.</text>
</comment>
<evidence type="ECO:0000313" key="1">
    <source>
        <dbReference type="EMBL" id="KAF2540868.1"/>
    </source>
</evidence>
<dbReference type="EMBL" id="QGKW02002005">
    <property type="protein sequence ID" value="KAF2540868.1"/>
    <property type="molecule type" value="Genomic_DNA"/>
</dbReference>
<accession>A0A8S9G960</accession>
<protein>
    <submittedName>
        <fullName evidence="1">Uncharacterized protein</fullName>
    </submittedName>
</protein>
<organism evidence="1 2">
    <name type="scientific">Brassica cretica</name>
    <name type="common">Mustard</name>
    <dbReference type="NCBI Taxonomy" id="69181"/>
    <lineage>
        <taxon>Eukaryota</taxon>
        <taxon>Viridiplantae</taxon>
        <taxon>Streptophyta</taxon>
        <taxon>Embryophyta</taxon>
        <taxon>Tracheophyta</taxon>
        <taxon>Spermatophyta</taxon>
        <taxon>Magnoliopsida</taxon>
        <taxon>eudicotyledons</taxon>
        <taxon>Gunneridae</taxon>
        <taxon>Pentapetalae</taxon>
        <taxon>rosids</taxon>
        <taxon>malvids</taxon>
        <taxon>Brassicales</taxon>
        <taxon>Brassicaceae</taxon>
        <taxon>Brassiceae</taxon>
        <taxon>Brassica</taxon>
    </lineage>
</organism>
<dbReference type="Proteomes" id="UP000712281">
    <property type="component" value="Unassembled WGS sequence"/>
</dbReference>
<sequence>MISPNENDQVSIPEATSRAHTGAFNFKNRSVSLSNSTYYIDGCDNSKVALGYTVPIRTQRRPPGPLYSTLRPESLFPPSIEPPDSSSTVDVRSEDESVVKNANILTSGQLGMCNEPYCTTCPSYYSHQSANFHTSKVSDSRFHTALYDDARGWAKRFASSPTITWFLRFGRLYHGLYGRGMVLYGRVMTDPYNMVLDHSGLNRTTKDQRRAETCGRGTAPIGSCCRELSRACFFSRTVASGRGFGLSWTQAELRLRTLITDRERLKLSLIGVELDRSLQAGTQARTI</sequence>
<reference evidence="1" key="1">
    <citation type="submission" date="2019-12" db="EMBL/GenBank/DDBJ databases">
        <title>Genome sequencing and annotation of Brassica cretica.</title>
        <authorList>
            <person name="Studholme D.J."/>
            <person name="Sarris P.F."/>
        </authorList>
    </citation>
    <scope>NUCLEOTIDE SEQUENCE</scope>
    <source>
        <strain evidence="1">PFS-001/15</strain>
        <tissue evidence="1">Leaf</tissue>
    </source>
</reference>